<proteinExistence type="predicted"/>
<evidence type="ECO:0000259" key="4">
    <source>
        <dbReference type="PROSITE" id="PS50977"/>
    </source>
</evidence>
<keyword evidence="2 3" id="KW-0238">DNA-binding</keyword>
<dbReference type="AlphaFoldDB" id="A0A429XA14"/>
<organism evidence="5 6">
    <name type="scientific">Siminovitchia terrae</name>
    <name type="common">Bacillus terrae</name>
    <dbReference type="NCBI Taxonomy" id="1914933"/>
    <lineage>
        <taxon>Bacteria</taxon>
        <taxon>Bacillati</taxon>
        <taxon>Bacillota</taxon>
        <taxon>Bacilli</taxon>
        <taxon>Bacillales</taxon>
        <taxon>Bacillaceae</taxon>
        <taxon>Siminovitchia</taxon>
    </lineage>
</organism>
<dbReference type="SUPFAM" id="SSF46689">
    <property type="entry name" value="Homeodomain-like"/>
    <property type="match status" value="1"/>
</dbReference>
<dbReference type="PRINTS" id="PR00455">
    <property type="entry name" value="HTHTETR"/>
</dbReference>
<dbReference type="GO" id="GO:0003677">
    <property type="term" value="F:DNA binding"/>
    <property type="evidence" value="ECO:0007669"/>
    <property type="project" value="UniProtKB-UniRule"/>
</dbReference>
<dbReference type="Gene3D" id="1.10.357.10">
    <property type="entry name" value="Tetracycline Repressor, domain 2"/>
    <property type="match status" value="1"/>
</dbReference>
<feature type="DNA-binding region" description="H-T-H motif" evidence="3">
    <location>
        <begin position="21"/>
        <end position="40"/>
    </location>
</feature>
<keyword evidence="1" id="KW-0678">Repressor</keyword>
<dbReference type="RefSeq" id="WP_120117583.1">
    <property type="nucleotide sequence ID" value="NZ_QYTW02000005.1"/>
</dbReference>
<protein>
    <submittedName>
        <fullName evidence="5">TetR/AcrR family transcriptional regulator</fullName>
    </submittedName>
</protein>
<dbReference type="Gene3D" id="1.10.10.60">
    <property type="entry name" value="Homeodomain-like"/>
    <property type="match status" value="1"/>
</dbReference>
<dbReference type="OrthoDB" id="9812134at2"/>
<feature type="domain" description="HTH tetR-type" evidence="4">
    <location>
        <begin position="1"/>
        <end position="58"/>
    </location>
</feature>
<dbReference type="InterPro" id="IPR023772">
    <property type="entry name" value="DNA-bd_HTH_TetR-type_CS"/>
</dbReference>
<dbReference type="Pfam" id="PF00440">
    <property type="entry name" value="TetR_N"/>
    <property type="match status" value="1"/>
</dbReference>
<dbReference type="PROSITE" id="PS01081">
    <property type="entry name" value="HTH_TETR_1"/>
    <property type="match status" value="1"/>
</dbReference>
<dbReference type="PANTHER" id="PTHR43479:SF21">
    <property type="entry name" value="TRANSCRIPTIONAL REGULATOR, TETR FAMILY"/>
    <property type="match status" value="1"/>
</dbReference>
<name>A0A429XA14_SIMTE</name>
<dbReference type="SUPFAM" id="SSF48498">
    <property type="entry name" value="Tetracyclin repressor-like, C-terminal domain"/>
    <property type="match status" value="1"/>
</dbReference>
<reference evidence="5 6" key="1">
    <citation type="submission" date="2018-12" db="EMBL/GenBank/DDBJ databases">
        <authorList>
            <person name="Sun L."/>
            <person name="Chen Z."/>
        </authorList>
    </citation>
    <scope>NUCLEOTIDE SEQUENCE [LARGE SCALE GENOMIC DNA]</scope>
    <source>
        <strain evidence="5 6">LMG 29736</strain>
    </source>
</reference>
<evidence type="ECO:0000313" key="6">
    <source>
        <dbReference type="Proteomes" id="UP000287296"/>
    </source>
</evidence>
<gene>
    <name evidence="5" type="ORF">D5F11_007375</name>
</gene>
<dbReference type="PROSITE" id="PS50977">
    <property type="entry name" value="HTH_TETR_2"/>
    <property type="match status" value="1"/>
</dbReference>
<evidence type="ECO:0000313" key="5">
    <source>
        <dbReference type="EMBL" id="RST60264.1"/>
    </source>
</evidence>
<comment type="caution">
    <text evidence="5">The sequence shown here is derived from an EMBL/GenBank/DDBJ whole genome shotgun (WGS) entry which is preliminary data.</text>
</comment>
<dbReference type="InterPro" id="IPR050624">
    <property type="entry name" value="HTH-type_Tx_Regulator"/>
</dbReference>
<sequence>MKKQLQETVLELIVQKGLKFTIDDIAAKQGISKRTVYEHFDSKQHLIETIVDDAIEEVKQREQEIFHKKELSYKQKLTAVLSIVPSGLSFGDTVLLEQMKRFAPNEWVKIDELIQNGWQTVQKVIERGIKNGEFRPLHVPSVIQLLRGASMAIFDPDFHTHNVNSLEKNVATMVDVIMHGLINEEE</sequence>
<dbReference type="EMBL" id="QYTW02000005">
    <property type="protein sequence ID" value="RST60264.1"/>
    <property type="molecule type" value="Genomic_DNA"/>
</dbReference>
<evidence type="ECO:0000256" key="1">
    <source>
        <dbReference type="ARBA" id="ARBA00022491"/>
    </source>
</evidence>
<accession>A0A429XA14</accession>
<dbReference type="PANTHER" id="PTHR43479">
    <property type="entry name" value="ACREF/ENVCD OPERON REPRESSOR-RELATED"/>
    <property type="match status" value="1"/>
</dbReference>
<evidence type="ECO:0000256" key="2">
    <source>
        <dbReference type="ARBA" id="ARBA00023125"/>
    </source>
</evidence>
<dbReference type="InterPro" id="IPR036271">
    <property type="entry name" value="Tet_transcr_reg_TetR-rel_C_sf"/>
</dbReference>
<dbReference type="InterPro" id="IPR001647">
    <property type="entry name" value="HTH_TetR"/>
</dbReference>
<dbReference type="InterPro" id="IPR009057">
    <property type="entry name" value="Homeodomain-like_sf"/>
</dbReference>
<dbReference type="Proteomes" id="UP000287296">
    <property type="component" value="Unassembled WGS sequence"/>
</dbReference>
<evidence type="ECO:0000256" key="3">
    <source>
        <dbReference type="PROSITE-ProRule" id="PRU00335"/>
    </source>
</evidence>